<feature type="region of interest" description="Disordered" evidence="2">
    <location>
        <begin position="29"/>
        <end position="87"/>
    </location>
</feature>
<evidence type="ECO:0000256" key="1">
    <source>
        <dbReference type="ARBA" id="ARBA00022737"/>
    </source>
</evidence>
<evidence type="ECO:0000313" key="4">
    <source>
        <dbReference type="EMBL" id="ELR18330.1"/>
    </source>
</evidence>
<dbReference type="SMART" id="SM00256">
    <property type="entry name" value="FBOX"/>
    <property type="match status" value="1"/>
</dbReference>
<dbReference type="FunFam" id="2.20.110.10:FF:000002">
    <property type="entry name" value="Phosphatidylinositol 4-phosphate 5-kinase 8"/>
    <property type="match status" value="1"/>
</dbReference>
<dbReference type="Pfam" id="PF02493">
    <property type="entry name" value="MORN"/>
    <property type="match status" value="8"/>
</dbReference>
<dbReference type="SUPFAM" id="SSF82185">
    <property type="entry name" value="Histone H3 K4-specific methyltransferase SET7/9 N-terminal domain"/>
    <property type="match status" value="3"/>
</dbReference>
<dbReference type="InterPro" id="IPR003409">
    <property type="entry name" value="MORN"/>
</dbReference>
<evidence type="ECO:0000259" key="3">
    <source>
        <dbReference type="PROSITE" id="PS50181"/>
    </source>
</evidence>
<keyword evidence="5" id="KW-1185">Reference proteome</keyword>
<accession>L8GZA0</accession>
<dbReference type="Gene3D" id="2.20.110.10">
    <property type="entry name" value="Histone H3 K4-specific methyltransferase SET7/9 N-terminal domain"/>
    <property type="match status" value="4"/>
</dbReference>
<dbReference type="KEGG" id="acan:ACA1_372020"/>
<dbReference type="AlphaFoldDB" id="L8GZA0"/>
<dbReference type="PROSITE" id="PS50181">
    <property type="entry name" value="FBOX"/>
    <property type="match status" value="1"/>
</dbReference>
<proteinExistence type="predicted"/>
<feature type="domain" description="F-box" evidence="3">
    <location>
        <begin position="165"/>
        <end position="211"/>
    </location>
</feature>
<evidence type="ECO:0000256" key="2">
    <source>
        <dbReference type="SAM" id="MobiDB-lite"/>
    </source>
</evidence>
<dbReference type="PANTHER" id="PTHR43215">
    <property type="entry name" value="RADIAL SPOKE HEAD 1 HOMOLOG"/>
    <property type="match status" value="1"/>
</dbReference>
<evidence type="ECO:0000313" key="5">
    <source>
        <dbReference type="Proteomes" id="UP000011083"/>
    </source>
</evidence>
<keyword evidence="1" id="KW-0677">Repeat</keyword>
<protein>
    <submittedName>
        <fullName evidence="4">MORN repeatcontaining protein</fullName>
    </submittedName>
</protein>
<dbReference type="PANTHER" id="PTHR43215:SF14">
    <property type="entry name" value="RADIAL SPOKE HEAD 1 HOMOLOG"/>
    <property type="match status" value="1"/>
</dbReference>
<dbReference type="SUPFAM" id="SSF81383">
    <property type="entry name" value="F-box domain"/>
    <property type="match status" value="1"/>
</dbReference>
<dbReference type="STRING" id="1257118.L8GZA0"/>
<organism evidence="4 5">
    <name type="scientific">Acanthamoeba castellanii (strain ATCC 30010 / Neff)</name>
    <dbReference type="NCBI Taxonomy" id="1257118"/>
    <lineage>
        <taxon>Eukaryota</taxon>
        <taxon>Amoebozoa</taxon>
        <taxon>Discosea</taxon>
        <taxon>Longamoebia</taxon>
        <taxon>Centramoebida</taxon>
        <taxon>Acanthamoebidae</taxon>
        <taxon>Acanthamoeba</taxon>
    </lineage>
</organism>
<dbReference type="InterPro" id="IPR036047">
    <property type="entry name" value="F-box-like_dom_sf"/>
</dbReference>
<dbReference type="SMART" id="SM00698">
    <property type="entry name" value="MORN"/>
    <property type="match status" value="8"/>
</dbReference>
<dbReference type="Pfam" id="PF12937">
    <property type="entry name" value="F-box-like"/>
    <property type="match status" value="1"/>
</dbReference>
<dbReference type="Proteomes" id="UP000011083">
    <property type="component" value="Unassembled WGS sequence"/>
</dbReference>
<sequence length="466" mass="53758">MMKPSASASNLSVPLVAKQYHYTVDCDLRHKRSSPEDPSDDVFNVSEEKEEVEERPRKRMRVLGETDSEDEGKEGLDGTSEKDISKEEIEDNINRLTRLIEPLDKIKKDTSLFKDTLRRDHFNADFQPCVLKIENNIQELYMQLVKCRSFYSFLLDAQRPVQAEWGYFGMLPPELLLKIFSFLDGKDLAIAQCTCTFFRKVGSDESLWKTICESLWSQDIALGQKPANKPWRWLFDCKMHSFKRGEEKNGSGQFTLEHNNVYEGEWKKDKRHGRGTGIMADGRRYDGEWEEDMRSGFGIFRWPTTCNRNGGDSYAGYWKDSKRHGPGVYTWVDGTKYDGQWKDGKREGTGTVIWPDGRRYDGEYKDGKMEGKGTFTWPDGSLYEGEYKAGRRHGFGTYTYRQAGGVYKGEWKGGNRDGWGTLEKANGDTYKGNWKDNQPNGWGVMSYANGQTTQKIWHPRELSMEP</sequence>
<dbReference type="VEuPathDB" id="AmoebaDB:ACA1_372020"/>
<feature type="compositionally biased region" description="Basic and acidic residues" evidence="2">
    <location>
        <begin position="73"/>
        <end position="87"/>
    </location>
</feature>
<dbReference type="GeneID" id="14918878"/>
<dbReference type="RefSeq" id="XP_004340350.1">
    <property type="nucleotide sequence ID" value="XM_004340302.1"/>
</dbReference>
<dbReference type="OrthoDB" id="270720at2759"/>
<dbReference type="Gene3D" id="1.20.1280.50">
    <property type="match status" value="1"/>
</dbReference>
<dbReference type="EMBL" id="KB007960">
    <property type="protein sequence ID" value="ELR18330.1"/>
    <property type="molecule type" value="Genomic_DNA"/>
</dbReference>
<dbReference type="InterPro" id="IPR001810">
    <property type="entry name" value="F-box_dom"/>
</dbReference>
<gene>
    <name evidence="4" type="ORF">ACA1_372020</name>
</gene>
<reference evidence="4 5" key="1">
    <citation type="journal article" date="2013" name="Genome Biol.">
        <title>Genome of Acanthamoeba castellanii highlights extensive lateral gene transfer and early evolution of tyrosine kinase signaling.</title>
        <authorList>
            <person name="Clarke M."/>
            <person name="Lohan A.J."/>
            <person name="Liu B."/>
            <person name="Lagkouvardos I."/>
            <person name="Roy S."/>
            <person name="Zafar N."/>
            <person name="Bertelli C."/>
            <person name="Schilde C."/>
            <person name="Kianianmomeni A."/>
            <person name="Burglin T.R."/>
            <person name="Frech C."/>
            <person name="Turcotte B."/>
            <person name="Kopec K.O."/>
            <person name="Synnott J.M."/>
            <person name="Choo C."/>
            <person name="Paponov I."/>
            <person name="Finkler A."/>
            <person name="Soon Heng Tan C."/>
            <person name="Hutchins A.P."/>
            <person name="Weinmeier T."/>
            <person name="Rattei T."/>
            <person name="Chu J.S."/>
            <person name="Gimenez G."/>
            <person name="Irimia M."/>
            <person name="Rigden D.J."/>
            <person name="Fitzpatrick D.A."/>
            <person name="Lorenzo-Morales J."/>
            <person name="Bateman A."/>
            <person name="Chiu C.H."/>
            <person name="Tang P."/>
            <person name="Hegemann P."/>
            <person name="Fromm H."/>
            <person name="Raoult D."/>
            <person name="Greub G."/>
            <person name="Miranda-Saavedra D."/>
            <person name="Chen N."/>
            <person name="Nash P."/>
            <person name="Ginger M.L."/>
            <person name="Horn M."/>
            <person name="Schaap P."/>
            <person name="Caler L."/>
            <person name="Loftus B."/>
        </authorList>
    </citation>
    <scope>NUCLEOTIDE SEQUENCE [LARGE SCALE GENOMIC DNA]</scope>
    <source>
        <strain evidence="4 5">Neff</strain>
    </source>
</reference>
<name>L8GZA0_ACACF</name>